<sequence length="124" mass="13089">MTVGILAHNDGHLLIDTIALVLAKSSLSELAATGWGEFKMIAVPDGRVLAMATGAGRVFDVVVPCAALSRFGVLSRVQAVIFSWPCTLLLRSILSRLLHRPGSCGSAGSSTMGERAMINLKIVR</sequence>
<dbReference type="Proteomes" id="UP000325255">
    <property type="component" value="Unassembled WGS sequence"/>
</dbReference>
<dbReference type="AlphaFoldDB" id="A0A5M6IK80"/>
<proteinExistence type="predicted"/>
<evidence type="ECO:0000313" key="2">
    <source>
        <dbReference type="Proteomes" id="UP000325255"/>
    </source>
</evidence>
<gene>
    <name evidence="1" type="ORF">F1189_28060</name>
</gene>
<keyword evidence="2" id="KW-1185">Reference proteome</keyword>
<protein>
    <submittedName>
        <fullName evidence="1">Uncharacterized protein</fullName>
    </submittedName>
</protein>
<organism evidence="1 2">
    <name type="scientific">Rhodovastum atsumiense</name>
    <dbReference type="NCBI Taxonomy" id="504468"/>
    <lineage>
        <taxon>Bacteria</taxon>
        <taxon>Pseudomonadati</taxon>
        <taxon>Pseudomonadota</taxon>
        <taxon>Alphaproteobacteria</taxon>
        <taxon>Acetobacterales</taxon>
        <taxon>Acetobacteraceae</taxon>
        <taxon>Rhodovastum</taxon>
    </lineage>
</organism>
<name>A0A5M6IK80_9PROT</name>
<dbReference type="EMBL" id="VWPK01000073">
    <property type="protein sequence ID" value="KAA5608664.1"/>
    <property type="molecule type" value="Genomic_DNA"/>
</dbReference>
<comment type="caution">
    <text evidence="1">The sequence shown here is derived from an EMBL/GenBank/DDBJ whole genome shotgun (WGS) entry which is preliminary data.</text>
</comment>
<dbReference type="RefSeq" id="WP_150045190.1">
    <property type="nucleotide sequence ID" value="NZ_OW485601.1"/>
</dbReference>
<accession>A0A5M6IK80</accession>
<evidence type="ECO:0000313" key="1">
    <source>
        <dbReference type="EMBL" id="KAA5608664.1"/>
    </source>
</evidence>
<reference evidence="1 2" key="1">
    <citation type="submission" date="2019-09" db="EMBL/GenBank/DDBJ databases">
        <title>Genome sequence of Rhodovastum atsumiense, a diverse member of the Acetobacteraceae family of non-sulfur purple photosynthetic bacteria.</title>
        <authorList>
            <person name="Meyer T."/>
            <person name="Kyndt J."/>
        </authorList>
    </citation>
    <scope>NUCLEOTIDE SEQUENCE [LARGE SCALE GENOMIC DNA]</scope>
    <source>
        <strain evidence="1 2">DSM 21279</strain>
    </source>
</reference>